<dbReference type="EMBL" id="SGBC01000001">
    <property type="protein sequence ID" value="RZD17104.1"/>
    <property type="molecule type" value="Genomic_DNA"/>
</dbReference>
<dbReference type="Gene3D" id="3.40.50.2300">
    <property type="match status" value="2"/>
</dbReference>
<dbReference type="AlphaFoldDB" id="A0A519BIL7"/>
<dbReference type="PANTHER" id="PTHR30483">
    <property type="entry name" value="LEUCINE-SPECIFIC-BINDING PROTEIN"/>
    <property type="match status" value="1"/>
</dbReference>
<evidence type="ECO:0000256" key="1">
    <source>
        <dbReference type="ARBA" id="ARBA00010062"/>
    </source>
</evidence>
<dbReference type="InterPro" id="IPR028081">
    <property type="entry name" value="Leu-bd"/>
</dbReference>
<comment type="caution">
    <text evidence="5">The sequence shown here is derived from an EMBL/GenBank/DDBJ whole genome shotgun (WGS) entry which is preliminary data.</text>
</comment>
<dbReference type="Pfam" id="PF13458">
    <property type="entry name" value="Peripla_BP_6"/>
    <property type="match status" value="1"/>
</dbReference>
<evidence type="ECO:0000259" key="4">
    <source>
        <dbReference type="Pfam" id="PF13458"/>
    </source>
</evidence>
<sequence length="497" mass="55490">MKYFNSSLSSLKCSFIRGNKNNNNNKVLSLIIIVLAGVFLTLATGFNNFGICYGYGADLLNNAGGADKKIDKVDDANIVNTAKKTDNKNRKIKEVKNDPTDIAVVVPTTGRYKYFGKQFLNGIFFSVQKHKKADVKFIVISLPAGAGNGSIKNLFKSIAQKNISAVIGPLFAGQLKYFSEYSSVYKIPVFTPAPLNFSKYRSPYIFHYGMTVKNEVLNDLQYAKNRGITKISAIYPDNAYGRKTIQYVNTIGSKLGIKVVDETAYGNRRVDFFYNFTSLVRFQDMGQGHMTKAEEAQLGVTPYDLMHGITKAKPYIPFKGLFIIGSIGKLKLILTQLAYYNITGIKLFGLSQVDNKTFLNKYGFYMQGIVYPNGFFSNSRNQLVKNFVKSYKNYYNEKPNILSAEGYDMGSIIIRSAAMTHNGGNAYDKGLNSSMQINGGVHSAAAINRKSLYRNLLNIKSFKGVCGISHIKGRDFVKGLYLFQLKNNKIYIIKSPF</sequence>
<evidence type="ECO:0000256" key="2">
    <source>
        <dbReference type="ARBA" id="ARBA00022729"/>
    </source>
</evidence>
<feature type="domain" description="Leucine-binding protein" evidence="4">
    <location>
        <begin position="101"/>
        <end position="420"/>
    </location>
</feature>
<dbReference type="CDD" id="cd06339">
    <property type="entry name" value="PBP1_YraM_LppC_lipoprotein-like"/>
    <property type="match status" value="1"/>
</dbReference>
<dbReference type="InterPro" id="IPR051010">
    <property type="entry name" value="BCAA_transport"/>
</dbReference>
<feature type="transmembrane region" description="Helical" evidence="3">
    <location>
        <begin position="27"/>
        <end position="46"/>
    </location>
</feature>
<comment type="similarity">
    <text evidence="1">Belongs to the leucine-binding protein family.</text>
</comment>
<keyword evidence="3" id="KW-0472">Membrane</keyword>
<dbReference type="Proteomes" id="UP000316562">
    <property type="component" value="Unassembled WGS sequence"/>
</dbReference>
<keyword evidence="2" id="KW-0732">Signal</keyword>
<evidence type="ECO:0000313" key="6">
    <source>
        <dbReference type="Proteomes" id="UP000316562"/>
    </source>
</evidence>
<evidence type="ECO:0000313" key="5">
    <source>
        <dbReference type="EMBL" id="RZD17104.1"/>
    </source>
</evidence>
<organism evidence="5 6">
    <name type="scientific">Acididesulfobacter guangdongensis</name>
    <dbReference type="NCBI Taxonomy" id="2597225"/>
    <lineage>
        <taxon>Bacteria</taxon>
        <taxon>Deltaproteobacteria</taxon>
        <taxon>Candidatus Acidulodesulfobacterales</taxon>
        <taxon>Candidatus Acididesulfobacter</taxon>
    </lineage>
</organism>
<keyword evidence="3" id="KW-0812">Transmembrane</keyword>
<reference evidence="5 6" key="1">
    <citation type="journal article" date="2019" name="ISME J.">
        <title>Insights into ecological role of a new deltaproteobacterial order Candidatus Acidulodesulfobacterales by metagenomics and metatranscriptomics.</title>
        <authorList>
            <person name="Tan S."/>
            <person name="Liu J."/>
            <person name="Fang Y."/>
            <person name="Hedlund B.P."/>
            <person name="Lian Z.H."/>
            <person name="Huang L.Y."/>
            <person name="Li J.T."/>
            <person name="Huang L.N."/>
            <person name="Li W.J."/>
            <person name="Jiang H.C."/>
            <person name="Dong H.L."/>
            <person name="Shu W.S."/>
        </authorList>
    </citation>
    <scope>NUCLEOTIDE SEQUENCE [LARGE SCALE GENOMIC DNA]</scope>
    <source>
        <strain evidence="5">AP2</strain>
    </source>
</reference>
<name>A0A519BIL7_ACIG2</name>
<protein>
    <recommendedName>
        <fullName evidence="4">Leucine-binding protein domain-containing protein</fullName>
    </recommendedName>
</protein>
<keyword evidence="3" id="KW-1133">Transmembrane helix</keyword>
<dbReference type="SUPFAM" id="SSF53822">
    <property type="entry name" value="Periplasmic binding protein-like I"/>
    <property type="match status" value="1"/>
</dbReference>
<gene>
    <name evidence="5" type="ORF">EVJ46_02415</name>
</gene>
<evidence type="ECO:0000256" key="3">
    <source>
        <dbReference type="SAM" id="Phobius"/>
    </source>
</evidence>
<accession>A0A519BIL7</accession>
<proteinExistence type="inferred from homology"/>
<dbReference type="InterPro" id="IPR028082">
    <property type="entry name" value="Peripla_BP_I"/>
</dbReference>